<proteinExistence type="predicted"/>
<organism evidence="1 2">
    <name type="scientific">Trichoglossum hirsutum</name>
    <dbReference type="NCBI Taxonomy" id="265104"/>
    <lineage>
        <taxon>Eukaryota</taxon>
        <taxon>Fungi</taxon>
        <taxon>Dikarya</taxon>
        <taxon>Ascomycota</taxon>
        <taxon>Pezizomycotina</taxon>
        <taxon>Geoglossomycetes</taxon>
        <taxon>Geoglossales</taxon>
        <taxon>Geoglossaceae</taxon>
        <taxon>Trichoglossum</taxon>
    </lineage>
</organism>
<dbReference type="EMBL" id="JAGHQM010001777">
    <property type="protein sequence ID" value="KAH0551784.1"/>
    <property type="molecule type" value="Genomic_DNA"/>
</dbReference>
<dbReference type="Proteomes" id="UP000750711">
    <property type="component" value="Unassembled WGS sequence"/>
</dbReference>
<sequence>MIDTRDDKADPAPINILYGISHINLLDGVKQFAEQKGLTGILPLLKTGALVAQDPTMNRVHIEQLKRTDADVYGSIHTPTEEEMTALDNERVQVWHHKKEIPRTIILCSIAAAVQ</sequence>
<reference evidence="1" key="1">
    <citation type="submission" date="2021-03" db="EMBL/GenBank/DDBJ databases">
        <title>Comparative genomics and phylogenomic investigation of the class Geoglossomycetes provide insights into ecological specialization and systematics.</title>
        <authorList>
            <person name="Melie T."/>
            <person name="Pirro S."/>
            <person name="Miller A.N."/>
            <person name="Quandt A."/>
        </authorList>
    </citation>
    <scope>NUCLEOTIDE SEQUENCE</scope>
    <source>
        <strain evidence="1">CAQ_001_2017</strain>
    </source>
</reference>
<evidence type="ECO:0000313" key="1">
    <source>
        <dbReference type="EMBL" id="KAH0551784.1"/>
    </source>
</evidence>
<keyword evidence="2" id="KW-1185">Reference proteome</keyword>
<dbReference type="AlphaFoldDB" id="A0A9P8ICQ4"/>
<name>A0A9P8ICQ4_9PEZI</name>
<protein>
    <submittedName>
        <fullName evidence="1">Uncharacterized protein</fullName>
    </submittedName>
</protein>
<evidence type="ECO:0000313" key="2">
    <source>
        <dbReference type="Proteomes" id="UP000750711"/>
    </source>
</evidence>
<comment type="caution">
    <text evidence="1">The sequence shown here is derived from an EMBL/GenBank/DDBJ whole genome shotgun (WGS) entry which is preliminary data.</text>
</comment>
<accession>A0A9P8ICQ4</accession>
<gene>
    <name evidence="1" type="ORF">GP486_006999</name>
</gene>